<protein>
    <recommendedName>
        <fullName evidence="4">TraB/GumN family protein</fullName>
    </recommendedName>
</protein>
<dbReference type="InterPro" id="IPR043749">
    <property type="entry name" value="DUF5694"/>
</dbReference>
<feature type="chain" id="PRO_5047252915" description="TraB/GumN family protein" evidence="1">
    <location>
        <begin position="20"/>
        <end position="274"/>
    </location>
</feature>
<evidence type="ECO:0000256" key="1">
    <source>
        <dbReference type="SAM" id="SignalP"/>
    </source>
</evidence>
<dbReference type="Proteomes" id="UP000722336">
    <property type="component" value="Unassembled WGS sequence"/>
</dbReference>
<dbReference type="RefSeq" id="WP_218446519.1">
    <property type="nucleotide sequence ID" value="NZ_JAGSPA010000004.1"/>
</dbReference>
<evidence type="ECO:0000313" key="2">
    <source>
        <dbReference type="EMBL" id="MBV7257684.1"/>
    </source>
</evidence>
<proteinExistence type="predicted"/>
<accession>A0ABS6SH03</accession>
<keyword evidence="3" id="KW-1185">Reference proteome</keyword>
<sequence length="274" mass="29973">MKMFLAAMAALVLAFPVAAQETPDVEVMVFGTYHFANPGLDVVNIEVDDVTTPSRQAELARLGAALAGWKPDRVLVETQIAPPFEVSDYADFTPAQLSERRNETVQIGYRLAHMLGHEAVYGFDEQPSDDEPDYFPFAALTAYADANGMTPVLDTKIADAQAFAAAEGEKQKTQSIATSLLPHNDSGKIAEKHSNFYFGVLQIGDADTQPGADLNAMWFLRNAKMFAKIGLIAEPGERIFVLVGSGHKYWLDTLVRDTPGFRLVDATPYLKLAE</sequence>
<reference evidence="2 3" key="1">
    <citation type="submission" date="2021-04" db="EMBL/GenBank/DDBJ databases">
        <authorList>
            <person name="Pira H."/>
            <person name="Risdian C."/>
            <person name="Wink J."/>
        </authorList>
    </citation>
    <scope>NUCLEOTIDE SEQUENCE [LARGE SCALE GENOMIC DNA]</scope>
    <source>
        <strain evidence="2 3">WHA3</strain>
    </source>
</reference>
<gene>
    <name evidence="2" type="ORF">KCG44_12900</name>
</gene>
<keyword evidence="1" id="KW-0732">Signal</keyword>
<feature type="signal peptide" evidence="1">
    <location>
        <begin position="1"/>
        <end position="19"/>
    </location>
</feature>
<name>A0ABS6SH03_9SPHN</name>
<comment type="caution">
    <text evidence="2">The sequence shown here is derived from an EMBL/GenBank/DDBJ whole genome shotgun (WGS) entry which is preliminary data.</text>
</comment>
<dbReference type="Pfam" id="PF18950">
    <property type="entry name" value="DUF5694"/>
    <property type="match status" value="1"/>
</dbReference>
<organism evidence="2 3">
    <name type="scientific">Pacificimonas pallii</name>
    <dbReference type="NCBI Taxonomy" id="2827236"/>
    <lineage>
        <taxon>Bacteria</taxon>
        <taxon>Pseudomonadati</taxon>
        <taxon>Pseudomonadota</taxon>
        <taxon>Alphaproteobacteria</taxon>
        <taxon>Sphingomonadales</taxon>
        <taxon>Sphingosinicellaceae</taxon>
        <taxon>Pacificimonas</taxon>
    </lineage>
</organism>
<dbReference type="EMBL" id="JAGSPA010000004">
    <property type="protein sequence ID" value="MBV7257684.1"/>
    <property type="molecule type" value="Genomic_DNA"/>
</dbReference>
<evidence type="ECO:0008006" key="4">
    <source>
        <dbReference type="Google" id="ProtNLM"/>
    </source>
</evidence>
<evidence type="ECO:0000313" key="3">
    <source>
        <dbReference type="Proteomes" id="UP000722336"/>
    </source>
</evidence>